<name>A0A7W9TK49_9ACTN</name>
<proteinExistence type="predicted"/>
<evidence type="ECO:0000313" key="3">
    <source>
        <dbReference type="EMBL" id="MBB6081117.1"/>
    </source>
</evidence>
<dbReference type="EMBL" id="JACHGV010000016">
    <property type="protein sequence ID" value="MBB6081117.1"/>
    <property type="molecule type" value="Genomic_DNA"/>
</dbReference>
<organism evidence="3 4">
    <name type="scientific">Streptomyces paradoxus</name>
    <dbReference type="NCBI Taxonomy" id="66375"/>
    <lineage>
        <taxon>Bacteria</taxon>
        <taxon>Bacillati</taxon>
        <taxon>Actinomycetota</taxon>
        <taxon>Actinomycetes</taxon>
        <taxon>Kitasatosporales</taxon>
        <taxon>Streptomycetaceae</taxon>
        <taxon>Streptomyces</taxon>
    </lineage>
</organism>
<reference evidence="3 4" key="1">
    <citation type="submission" date="2020-08" db="EMBL/GenBank/DDBJ databases">
        <title>Genomic Encyclopedia of Type Strains, Phase IV (KMG-IV): sequencing the most valuable type-strain genomes for metagenomic binning, comparative biology and taxonomic classification.</title>
        <authorList>
            <person name="Goeker M."/>
        </authorList>
    </citation>
    <scope>NUCLEOTIDE SEQUENCE [LARGE SCALE GENOMIC DNA]</scope>
    <source>
        <strain evidence="3 4">DSM 43350</strain>
    </source>
</reference>
<dbReference type="Pfam" id="PF09299">
    <property type="entry name" value="Mu-transpos_C"/>
    <property type="match status" value="1"/>
</dbReference>
<protein>
    <recommendedName>
        <fullName evidence="2">Transposase-like Mu C-terminal domain-containing protein</fullName>
    </recommendedName>
</protein>
<keyword evidence="4" id="KW-1185">Reference proteome</keyword>
<accession>A0A7W9TK49</accession>
<dbReference type="InterPro" id="IPR015378">
    <property type="entry name" value="Transposase-like_Mu_C"/>
</dbReference>
<comment type="caution">
    <text evidence="3">The sequence shown here is derived from an EMBL/GenBank/DDBJ whole genome shotgun (WGS) entry which is preliminary data.</text>
</comment>
<dbReference type="AlphaFoldDB" id="A0A7W9TK49"/>
<evidence type="ECO:0000313" key="4">
    <source>
        <dbReference type="Proteomes" id="UP000591537"/>
    </source>
</evidence>
<feature type="compositionally biased region" description="Basic residues" evidence="1">
    <location>
        <begin position="91"/>
        <end position="107"/>
    </location>
</feature>
<feature type="domain" description="Transposase-like Mu C-terminal" evidence="2">
    <location>
        <begin position="9"/>
        <end position="69"/>
    </location>
</feature>
<evidence type="ECO:0000256" key="1">
    <source>
        <dbReference type="SAM" id="MobiDB-lite"/>
    </source>
</evidence>
<evidence type="ECO:0000259" key="2">
    <source>
        <dbReference type="Pfam" id="PF09299"/>
    </source>
</evidence>
<dbReference type="Proteomes" id="UP000591537">
    <property type="component" value="Unassembled WGS sequence"/>
</dbReference>
<dbReference type="RefSeq" id="WP_313675621.1">
    <property type="nucleotide sequence ID" value="NZ_BAAARS010000020.1"/>
</dbReference>
<gene>
    <name evidence="3" type="ORF">HNR57_007068</name>
</gene>
<sequence>MRGYLELLPVRWQAITPAGITIHHRTYDHDLLAPYRGQTSPVAGRGGKWEIHYNPHDVRQIWVRLPDGELTEIPWIHRDHVHQPFNDHTWQHPRPRPPQQPRRHPAA</sequence>
<feature type="region of interest" description="Disordered" evidence="1">
    <location>
        <begin position="85"/>
        <end position="107"/>
    </location>
</feature>